<feature type="transmembrane region" description="Helical" evidence="1">
    <location>
        <begin position="6"/>
        <end position="25"/>
    </location>
</feature>
<dbReference type="Proteomes" id="UP001501479">
    <property type="component" value="Unassembled WGS sequence"/>
</dbReference>
<feature type="transmembrane region" description="Helical" evidence="1">
    <location>
        <begin position="386"/>
        <end position="406"/>
    </location>
</feature>
<evidence type="ECO:0000256" key="1">
    <source>
        <dbReference type="SAM" id="Phobius"/>
    </source>
</evidence>
<feature type="transmembrane region" description="Helical" evidence="1">
    <location>
        <begin position="134"/>
        <end position="155"/>
    </location>
</feature>
<keyword evidence="3" id="KW-1185">Reference proteome</keyword>
<keyword evidence="1" id="KW-0472">Membrane</keyword>
<feature type="transmembrane region" description="Helical" evidence="1">
    <location>
        <begin position="93"/>
        <end position="114"/>
    </location>
</feature>
<feature type="transmembrane region" description="Helical" evidence="1">
    <location>
        <begin position="359"/>
        <end position="380"/>
    </location>
</feature>
<gene>
    <name evidence="2" type="ORF">GCM10022421_12380</name>
</gene>
<feature type="transmembrane region" description="Helical" evidence="1">
    <location>
        <begin position="233"/>
        <end position="256"/>
    </location>
</feature>
<feature type="transmembrane region" description="Helical" evidence="1">
    <location>
        <begin position="62"/>
        <end position="81"/>
    </location>
</feature>
<keyword evidence="1" id="KW-1133">Transmembrane helix</keyword>
<sequence length="409" mass="45510">MGAALPLLIGFVALAGGTIFLQGACGLISVRLHFFIFLLLVVWVSLKVVIDLGDLEYLKQITVATTGGILLFFFVGAFVRLSLERITEPESKFIFAKLALFVFFMISMVVFTSYQGRLLDRDDIFYIEGVDGNYQRPGNFLIMLFIMTSFVYLTIVTSVQGQKNTSIVFWLFIYSVGLFFYLISSQMIGSNAATANLTAVYLMTVVISFLAFNNKLRNAFLAGKLTIPNSKKILKFIVTFSVVAVLSVLIFSIVALRLSGFDLNKTNLFGFGAGEITSVTSRLDILLESGVEQMGYAPFLGNTNVAYLTTGNPGKTLHSFLPNVMAELGLVGLLLVVLLFFFVLRDLYNKSKLAKVNQVGFQSVVVNMWLFFLLIFLLLYSNIAVGIYWAVMWFFIGFASEPLFLITKK</sequence>
<dbReference type="EMBL" id="BAABDS010000015">
    <property type="protein sequence ID" value="GAA3706795.1"/>
    <property type="molecule type" value="Genomic_DNA"/>
</dbReference>
<keyword evidence="1" id="KW-0812">Transmembrane</keyword>
<proteinExistence type="predicted"/>
<feature type="transmembrane region" description="Helical" evidence="1">
    <location>
        <begin position="194"/>
        <end position="212"/>
    </location>
</feature>
<feature type="transmembrane region" description="Helical" evidence="1">
    <location>
        <begin position="32"/>
        <end position="50"/>
    </location>
</feature>
<evidence type="ECO:0000313" key="2">
    <source>
        <dbReference type="EMBL" id="GAA3706795.1"/>
    </source>
</evidence>
<evidence type="ECO:0008006" key="4">
    <source>
        <dbReference type="Google" id="ProtNLM"/>
    </source>
</evidence>
<evidence type="ECO:0000313" key="3">
    <source>
        <dbReference type="Proteomes" id="UP001501479"/>
    </source>
</evidence>
<feature type="transmembrane region" description="Helical" evidence="1">
    <location>
        <begin position="328"/>
        <end position="347"/>
    </location>
</feature>
<comment type="caution">
    <text evidence="2">The sequence shown here is derived from an EMBL/GenBank/DDBJ whole genome shotgun (WGS) entry which is preliminary data.</text>
</comment>
<reference evidence="3" key="1">
    <citation type="journal article" date="2019" name="Int. J. Syst. Evol. Microbiol.">
        <title>The Global Catalogue of Microorganisms (GCM) 10K type strain sequencing project: providing services to taxonomists for standard genome sequencing and annotation.</title>
        <authorList>
            <consortium name="The Broad Institute Genomics Platform"/>
            <consortium name="The Broad Institute Genome Sequencing Center for Infectious Disease"/>
            <person name="Wu L."/>
            <person name="Ma J."/>
        </authorList>
    </citation>
    <scope>NUCLEOTIDE SEQUENCE [LARGE SCALE GENOMIC DNA]</scope>
    <source>
        <strain evidence="3">JCM 17329</strain>
    </source>
</reference>
<protein>
    <recommendedName>
        <fullName evidence="4">O-antigen polymerase</fullName>
    </recommendedName>
</protein>
<feature type="transmembrane region" description="Helical" evidence="1">
    <location>
        <begin position="167"/>
        <end position="188"/>
    </location>
</feature>
<name>A0ABP7DL98_9GAMM</name>
<organism evidence="2 3">
    <name type="scientific">Oceanisphaera sediminis</name>
    <dbReference type="NCBI Taxonomy" id="981381"/>
    <lineage>
        <taxon>Bacteria</taxon>
        <taxon>Pseudomonadati</taxon>
        <taxon>Pseudomonadota</taxon>
        <taxon>Gammaproteobacteria</taxon>
        <taxon>Aeromonadales</taxon>
        <taxon>Aeromonadaceae</taxon>
        <taxon>Oceanisphaera</taxon>
    </lineage>
</organism>
<accession>A0ABP7DL98</accession>